<name>A0A4Y6UA81_9PROT</name>
<dbReference type="OrthoDB" id="9812349at2"/>
<feature type="transmembrane region" description="Helical" evidence="1">
    <location>
        <begin position="20"/>
        <end position="41"/>
    </location>
</feature>
<keyword evidence="1" id="KW-0812">Transmembrane</keyword>
<dbReference type="Proteomes" id="UP000318709">
    <property type="component" value="Chromosome"/>
</dbReference>
<feature type="transmembrane region" description="Helical" evidence="1">
    <location>
        <begin position="53"/>
        <end position="78"/>
    </location>
</feature>
<dbReference type="PANTHER" id="PTHR34980:SF2">
    <property type="entry name" value="INNER MEMBRANE PROTEIN YHAH-RELATED"/>
    <property type="match status" value="1"/>
</dbReference>
<keyword evidence="1" id="KW-1133">Transmembrane helix</keyword>
<evidence type="ECO:0000313" key="3">
    <source>
        <dbReference type="Proteomes" id="UP000318709"/>
    </source>
</evidence>
<keyword evidence="1" id="KW-0472">Membrane</keyword>
<keyword evidence="3" id="KW-1185">Reference proteome</keyword>
<sequence length="212" mass="23748">MLNSYYYSPYSFEGRTRCAWYWLPVLVMVALALPVNILLNIPATLAQLHQQSISWLNCANMVFSTVLDLALLPATLAFSARRLHDVGWSGWWQLLWLVPVFGWVACLVLLFWPSMAGPNRFGPQPTMECGTVVPPGESGLPWSCTAWPQPEKAWFTGWELVGLIVLPVIFGWNAFIKPANHAGAMRLYVFSLILSNLSTIMTALIYLGRLSS</sequence>
<dbReference type="InterPro" id="IPR008523">
    <property type="entry name" value="DUF805"/>
</dbReference>
<feature type="transmembrane region" description="Helical" evidence="1">
    <location>
        <begin position="187"/>
        <end position="207"/>
    </location>
</feature>
<protein>
    <submittedName>
        <fullName evidence="2">DUF805 domain-containing protein</fullName>
    </submittedName>
</protein>
<accession>A0A4Y6UA81</accession>
<dbReference type="AlphaFoldDB" id="A0A4Y6UA81"/>
<feature type="transmembrane region" description="Helical" evidence="1">
    <location>
        <begin position="90"/>
        <end position="112"/>
    </location>
</feature>
<reference evidence="2 3" key="1">
    <citation type="submission" date="2019-03" db="EMBL/GenBank/DDBJ databases">
        <title>The complete genome sequence of Swingsia_sp. F3b2 LMG30590(T).</title>
        <authorList>
            <person name="Chua K.-O."/>
            <person name="Chan K.-G."/>
            <person name="See-Too W.-S."/>
        </authorList>
    </citation>
    <scope>NUCLEOTIDE SEQUENCE [LARGE SCALE GENOMIC DNA]</scope>
    <source>
        <strain evidence="2 3">F3b2</strain>
    </source>
</reference>
<dbReference type="GO" id="GO:0005886">
    <property type="term" value="C:plasma membrane"/>
    <property type="evidence" value="ECO:0007669"/>
    <property type="project" value="TreeGrafter"/>
</dbReference>
<gene>
    <name evidence="2" type="ORF">E3E12_02575</name>
</gene>
<feature type="transmembrane region" description="Helical" evidence="1">
    <location>
        <begin position="157"/>
        <end position="175"/>
    </location>
</feature>
<dbReference type="EMBL" id="CP038231">
    <property type="protein sequence ID" value="QDH14312.1"/>
    <property type="molecule type" value="Genomic_DNA"/>
</dbReference>
<evidence type="ECO:0000256" key="1">
    <source>
        <dbReference type="SAM" id="Phobius"/>
    </source>
</evidence>
<dbReference type="KEGG" id="swf:E3E12_02575"/>
<evidence type="ECO:0000313" key="2">
    <source>
        <dbReference type="EMBL" id="QDH14312.1"/>
    </source>
</evidence>
<proteinExistence type="predicted"/>
<organism evidence="2 3">
    <name type="scientific">Formicincola oecophyllae</name>
    <dbReference type="NCBI Taxonomy" id="2558361"/>
    <lineage>
        <taxon>Bacteria</taxon>
        <taxon>Pseudomonadati</taxon>
        <taxon>Pseudomonadota</taxon>
        <taxon>Alphaproteobacteria</taxon>
        <taxon>Acetobacterales</taxon>
        <taxon>Acetobacteraceae</taxon>
        <taxon>Formicincola</taxon>
    </lineage>
</organism>
<dbReference type="Pfam" id="PF05656">
    <property type="entry name" value="DUF805"/>
    <property type="match status" value="1"/>
</dbReference>
<dbReference type="PANTHER" id="PTHR34980">
    <property type="entry name" value="INNER MEMBRANE PROTEIN-RELATED-RELATED"/>
    <property type="match status" value="1"/>
</dbReference>